<accession>A0A0L7LHK0</accession>
<dbReference type="GO" id="GO:0090734">
    <property type="term" value="C:site of DNA damage"/>
    <property type="evidence" value="ECO:0007669"/>
    <property type="project" value="TreeGrafter"/>
</dbReference>
<proteinExistence type="predicted"/>
<gene>
    <name evidence="2" type="ORF">OBRU01_08451</name>
</gene>
<keyword evidence="3" id="KW-1185">Reference proteome</keyword>
<dbReference type="GO" id="GO:0016567">
    <property type="term" value="P:protein ubiquitination"/>
    <property type="evidence" value="ECO:0007669"/>
    <property type="project" value="TreeGrafter"/>
</dbReference>
<protein>
    <submittedName>
        <fullName evidence="2">No poles</fullName>
    </submittedName>
</protein>
<evidence type="ECO:0000313" key="2">
    <source>
        <dbReference type="EMBL" id="KOB74890.1"/>
    </source>
</evidence>
<dbReference type="PANTHER" id="PTHR46569:SF1">
    <property type="entry name" value="E3 UBIQUITIN-PROTEIN LIGASE RFWD3-RELATED"/>
    <property type="match status" value="1"/>
</dbReference>
<name>A0A0L7LHK0_OPEBR</name>
<evidence type="ECO:0000313" key="3">
    <source>
        <dbReference type="Proteomes" id="UP000037510"/>
    </source>
</evidence>
<dbReference type="Gene3D" id="1.20.58.60">
    <property type="match status" value="1"/>
</dbReference>
<dbReference type="EMBL" id="JTDY01001097">
    <property type="protein sequence ID" value="KOB74890.1"/>
    <property type="molecule type" value="Genomic_DNA"/>
</dbReference>
<evidence type="ECO:0000256" key="1">
    <source>
        <dbReference type="SAM" id="Coils"/>
    </source>
</evidence>
<organism evidence="2 3">
    <name type="scientific">Operophtera brumata</name>
    <name type="common">Winter moth</name>
    <name type="synonym">Phalaena brumata</name>
    <dbReference type="NCBI Taxonomy" id="104452"/>
    <lineage>
        <taxon>Eukaryota</taxon>
        <taxon>Metazoa</taxon>
        <taxon>Ecdysozoa</taxon>
        <taxon>Arthropoda</taxon>
        <taxon>Hexapoda</taxon>
        <taxon>Insecta</taxon>
        <taxon>Pterygota</taxon>
        <taxon>Neoptera</taxon>
        <taxon>Endopterygota</taxon>
        <taxon>Lepidoptera</taxon>
        <taxon>Glossata</taxon>
        <taxon>Ditrysia</taxon>
        <taxon>Geometroidea</taxon>
        <taxon>Geometridae</taxon>
        <taxon>Larentiinae</taxon>
        <taxon>Operophtera</taxon>
    </lineage>
</organism>
<dbReference type="STRING" id="104452.A0A0L7LHK0"/>
<keyword evidence="1" id="KW-0175">Coiled coil</keyword>
<dbReference type="GO" id="GO:0005634">
    <property type="term" value="C:nucleus"/>
    <property type="evidence" value="ECO:0007669"/>
    <property type="project" value="TreeGrafter"/>
</dbReference>
<dbReference type="Proteomes" id="UP000037510">
    <property type="component" value="Unassembled WGS sequence"/>
</dbReference>
<dbReference type="AlphaFoldDB" id="A0A0L7LHK0"/>
<sequence>MEVEKYIFRDRDRKLNVVLYYNEKEGKPTIDVSKSCPQCRCKVTAKCMFRLYPTISNESNGDDAATLQSRLDDTTLQLRQEKTTCREKDDKLNAIIADLKKNEEVIKSYEKKLVNRESAVSALKEQMEYLKVQNKETSKLKEENEGLKKNIQTLNGLQKVLNATSAEVEQMLQGYSDLKTPSEFAILNAARNATHRKPLETTSIFHMKQPLQPELCGKQTVIDLDMSYDGLGGHSKLDTFPVPLIKAKSCVPKLTAKHKLKRPTPSGVVSTKG</sequence>
<feature type="coiled-coil region" evidence="1">
    <location>
        <begin position="92"/>
        <end position="157"/>
    </location>
</feature>
<dbReference type="GO" id="GO:0031297">
    <property type="term" value="P:replication fork processing"/>
    <property type="evidence" value="ECO:0007669"/>
    <property type="project" value="TreeGrafter"/>
</dbReference>
<dbReference type="InterPro" id="IPR052639">
    <property type="entry name" value="TRAIP_ubiq-protein_ligase"/>
</dbReference>
<reference evidence="2 3" key="1">
    <citation type="journal article" date="2015" name="Genome Biol. Evol.">
        <title>The genome of winter moth (Operophtera brumata) provides a genomic perspective on sexual dimorphism and phenology.</title>
        <authorList>
            <person name="Derks M.F."/>
            <person name="Smit S."/>
            <person name="Salis L."/>
            <person name="Schijlen E."/>
            <person name="Bossers A."/>
            <person name="Mateman C."/>
            <person name="Pijl A.S."/>
            <person name="de Ridder D."/>
            <person name="Groenen M.A."/>
            <person name="Visser M.E."/>
            <person name="Megens H.J."/>
        </authorList>
    </citation>
    <scope>NUCLEOTIDE SEQUENCE [LARGE SCALE GENOMIC DNA]</scope>
    <source>
        <strain evidence="2">WM2013NL</strain>
        <tissue evidence="2">Head and thorax</tissue>
    </source>
</reference>
<dbReference type="PANTHER" id="PTHR46569">
    <property type="entry name" value="E3 UBIQUITIN-PROTEIN LIGASE TRAIP"/>
    <property type="match status" value="1"/>
</dbReference>
<dbReference type="GO" id="GO:0061630">
    <property type="term" value="F:ubiquitin protein ligase activity"/>
    <property type="evidence" value="ECO:0007669"/>
    <property type="project" value="TreeGrafter"/>
</dbReference>
<comment type="caution">
    <text evidence="2">The sequence shown here is derived from an EMBL/GenBank/DDBJ whole genome shotgun (WGS) entry which is preliminary data.</text>
</comment>